<feature type="binding site" evidence="5">
    <location>
        <position position="522"/>
    </location>
    <ligand>
        <name>CoA</name>
        <dbReference type="ChEBI" id="CHEBI:57287"/>
    </ligand>
</feature>
<dbReference type="InterPro" id="IPR000542">
    <property type="entry name" value="Carn_acyl_trans"/>
</dbReference>
<comment type="caution">
    <text evidence="8">The sequence shown here is derived from an EMBL/GenBank/DDBJ whole genome shotgun (WGS) entry which is preliminary data.</text>
</comment>
<feature type="binding site" evidence="5">
    <location>
        <position position="430"/>
    </location>
    <ligand>
        <name>(R)-carnitine</name>
        <dbReference type="ChEBI" id="CHEBI:16347"/>
    </ligand>
</feature>
<evidence type="ECO:0000256" key="1">
    <source>
        <dbReference type="ARBA" id="ARBA00005232"/>
    </source>
</evidence>
<dbReference type="InterPro" id="IPR042231">
    <property type="entry name" value="Cho/carn_acyl_trans_2"/>
</dbReference>
<keyword evidence="12" id="KW-1185">Reference proteome</keyword>
<evidence type="ECO:0000259" key="7">
    <source>
        <dbReference type="Pfam" id="PF00755"/>
    </source>
</evidence>
<dbReference type="Proteomes" id="UP000663829">
    <property type="component" value="Unassembled WGS sequence"/>
</dbReference>
<name>A0A814IHH2_9BILA</name>
<feature type="binding site" evidence="5">
    <location>
        <position position="421"/>
    </location>
    <ligand>
        <name>CoA</name>
        <dbReference type="ChEBI" id="CHEBI:57287"/>
    </ligand>
</feature>
<dbReference type="EMBL" id="CAJNOK010018611">
    <property type="protein sequence ID" value="CAF1285451.1"/>
    <property type="molecule type" value="Genomic_DNA"/>
</dbReference>
<evidence type="ECO:0000313" key="11">
    <source>
        <dbReference type="EMBL" id="CAF4090379.1"/>
    </source>
</evidence>
<dbReference type="GO" id="GO:0019254">
    <property type="term" value="P:carnitine metabolic process, CoA-linked"/>
    <property type="evidence" value="ECO:0007669"/>
    <property type="project" value="TreeGrafter"/>
</dbReference>
<dbReference type="Gene3D" id="3.30.559.10">
    <property type="entry name" value="Chloramphenicol acetyltransferase-like domain"/>
    <property type="match status" value="1"/>
</dbReference>
<evidence type="ECO:0000256" key="4">
    <source>
        <dbReference type="PIRSR" id="PIRSR600542-1"/>
    </source>
</evidence>
<evidence type="ECO:0000313" key="12">
    <source>
        <dbReference type="Proteomes" id="UP000663829"/>
    </source>
</evidence>
<accession>A0A814IHH2</accession>
<keyword evidence="3 6" id="KW-0012">Acyltransferase</keyword>
<evidence type="ECO:0000256" key="6">
    <source>
        <dbReference type="RuleBase" id="RU003801"/>
    </source>
</evidence>
<dbReference type="GO" id="GO:0004092">
    <property type="term" value="F:carnitine O-acetyltransferase activity"/>
    <property type="evidence" value="ECO:0007669"/>
    <property type="project" value="TreeGrafter"/>
</dbReference>
<dbReference type="GO" id="GO:0005777">
    <property type="term" value="C:peroxisome"/>
    <property type="evidence" value="ECO:0007669"/>
    <property type="project" value="TreeGrafter"/>
</dbReference>
<feature type="binding site" evidence="5">
    <location>
        <position position="417"/>
    </location>
    <ligand>
        <name>(R)-carnitine</name>
        <dbReference type="ChEBI" id="CHEBI:16347"/>
    </ligand>
</feature>
<dbReference type="PANTHER" id="PTHR22589:SF103">
    <property type="entry name" value="CARNITINE O-ACETYL-TRANSFERASE, ISOFORM A-RELATED"/>
    <property type="match status" value="1"/>
</dbReference>
<dbReference type="Proteomes" id="UP000677228">
    <property type="component" value="Unassembled WGS sequence"/>
</dbReference>
<evidence type="ECO:0000256" key="5">
    <source>
        <dbReference type="PIRSR" id="PIRSR600542-2"/>
    </source>
</evidence>
<organism evidence="8 12">
    <name type="scientific">Didymodactylos carnosus</name>
    <dbReference type="NCBI Taxonomy" id="1234261"/>
    <lineage>
        <taxon>Eukaryota</taxon>
        <taxon>Metazoa</taxon>
        <taxon>Spiralia</taxon>
        <taxon>Gnathifera</taxon>
        <taxon>Rotifera</taxon>
        <taxon>Eurotatoria</taxon>
        <taxon>Bdelloidea</taxon>
        <taxon>Philodinida</taxon>
        <taxon>Philodinidae</taxon>
        <taxon>Didymodactylos</taxon>
    </lineage>
</organism>
<keyword evidence="2 6" id="KW-0808">Transferase</keyword>
<dbReference type="Proteomes" id="UP000682733">
    <property type="component" value="Unassembled WGS sequence"/>
</dbReference>
<evidence type="ECO:0000313" key="10">
    <source>
        <dbReference type="EMBL" id="CAF3794832.1"/>
    </source>
</evidence>
<dbReference type="Gene3D" id="3.30.559.70">
    <property type="entry name" value="Choline/Carnitine o-acyltransferase, domain 2"/>
    <property type="match status" value="1"/>
</dbReference>
<dbReference type="EMBL" id="CAJNOQ010003662">
    <property type="protein sequence ID" value="CAF1023544.1"/>
    <property type="molecule type" value="Genomic_DNA"/>
</dbReference>
<evidence type="ECO:0000256" key="3">
    <source>
        <dbReference type="ARBA" id="ARBA00023315"/>
    </source>
</evidence>
<dbReference type="Proteomes" id="UP000681722">
    <property type="component" value="Unassembled WGS sequence"/>
</dbReference>
<dbReference type="EMBL" id="CAJOBC010003662">
    <property type="protein sequence ID" value="CAF3794832.1"/>
    <property type="molecule type" value="Genomic_DNA"/>
</dbReference>
<evidence type="ECO:0000256" key="2">
    <source>
        <dbReference type="ARBA" id="ARBA00022679"/>
    </source>
</evidence>
<dbReference type="PANTHER" id="PTHR22589">
    <property type="entry name" value="CARNITINE O-ACYLTRANSFERASE"/>
    <property type="match status" value="1"/>
</dbReference>
<evidence type="ECO:0000313" key="9">
    <source>
        <dbReference type="EMBL" id="CAF1285451.1"/>
    </source>
</evidence>
<proteinExistence type="inferred from homology"/>
<evidence type="ECO:0000313" key="8">
    <source>
        <dbReference type="EMBL" id="CAF1023544.1"/>
    </source>
</evidence>
<feature type="binding site" evidence="5">
    <location>
        <begin position="388"/>
        <end position="395"/>
    </location>
    <ligand>
        <name>CoA</name>
        <dbReference type="ChEBI" id="CHEBI:57287"/>
    </ligand>
</feature>
<dbReference type="InterPro" id="IPR023213">
    <property type="entry name" value="CAT-like_dom_sf"/>
</dbReference>
<dbReference type="OrthoDB" id="240216at2759"/>
<dbReference type="Pfam" id="PF00755">
    <property type="entry name" value="Carn_acyltransf"/>
    <property type="match status" value="1"/>
</dbReference>
<protein>
    <recommendedName>
        <fullName evidence="7">Choline/carnitine acyltransferase domain-containing protein</fullName>
    </recommendedName>
</protein>
<feature type="domain" description="Choline/carnitine acyltransferase" evidence="7">
    <location>
        <begin position="6"/>
        <end position="575"/>
    </location>
</feature>
<feature type="active site" description="Proton acceptor" evidence="4">
    <location>
        <position position="309"/>
    </location>
</feature>
<dbReference type="PROSITE" id="PS00440">
    <property type="entry name" value="ACYLTRANSF_C_2"/>
    <property type="match status" value="1"/>
</dbReference>
<gene>
    <name evidence="8" type="ORF">GPM918_LOCUS14908</name>
    <name evidence="9" type="ORF">OVA965_LOCUS27841</name>
    <name evidence="10" type="ORF">SRO942_LOCUS14908</name>
    <name evidence="11" type="ORF">TMI583_LOCUS28587</name>
</gene>
<reference evidence="8" key="1">
    <citation type="submission" date="2021-02" db="EMBL/GenBank/DDBJ databases">
        <authorList>
            <person name="Nowell W R."/>
        </authorList>
    </citation>
    <scope>NUCLEOTIDE SEQUENCE</scope>
</reference>
<dbReference type="AlphaFoldDB" id="A0A814IHH2"/>
<dbReference type="InterPro" id="IPR039551">
    <property type="entry name" value="Cho/carn_acyl_trans"/>
</dbReference>
<comment type="similarity">
    <text evidence="1 6">Belongs to the carnitine/choline acetyltransferase family.</text>
</comment>
<sequence length="597" mass="68752">MCSCSLPVPKLVQTAQKYLKTVAPLLNNDEFNETKKVVDEFLQEAEPLQQLLLKRADTEINWLSQWWLDQTYLLWRGNLPIYYNPGALFPKQKYRNFDEQLKFAANFIYALLKYRKLIDNDLLPIDRAGTQMLCMDQHTKVFGTCRIPGEKIDRLCLYDKNIKNTNMYRHAALFYRNNIYRLPLYDDNNNELSPSSLYSLLNNLSNDECGQLIGHLTADERRHWAPIYKELTSDPNNDLLFDTIHNSLFVVCIDDKEIESKNYKNKNSKTLAALNFFHGGVTNTSNRWFDKTIQLIIAPNGYAGINYEHSCAEGGPIMAMIDYSLEYCQNASIPELVRTTSSYTKVPISIPKHLEQQIIDSRKRVDKLIENFDVTIVSYAEFGKQFAKLNKLSIDAIIQVGLQLAYFRMHGKPGVCYESGSLRKFHFGRTETIRSCTIEAQQFIRSMLEKHNETTQETKYQLLLNAIQAHRKYTNDAINGQGVDRHLLGLKLISIENHLPLPVLYNHFSYKRAMHFVLSTSQIASKHECVMLFGAAVNDGYGFCYNPLNDQILFMISTYKLNNNDTDAEQFSQYICSSLSAIQQLIKSNANELKSKL</sequence>
<feature type="binding site" evidence="5">
    <location>
        <position position="384"/>
    </location>
    <ligand>
        <name>CoA</name>
        <dbReference type="ChEBI" id="CHEBI:57287"/>
    </ligand>
</feature>
<feature type="binding site" evidence="5">
    <location>
        <position position="419"/>
    </location>
    <ligand>
        <name>CoA</name>
        <dbReference type="ChEBI" id="CHEBI:57287"/>
    </ligand>
</feature>
<dbReference type="SUPFAM" id="SSF52777">
    <property type="entry name" value="CoA-dependent acyltransferases"/>
    <property type="match status" value="2"/>
</dbReference>
<dbReference type="EMBL" id="CAJOBA010040177">
    <property type="protein sequence ID" value="CAF4090379.1"/>
    <property type="molecule type" value="Genomic_DNA"/>
</dbReference>
<feature type="binding site" evidence="5">
    <location>
        <position position="471"/>
    </location>
    <ligand>
        <name>CoA</name>
        <dbReference type="ChEBI" id="CHEBI:57287"/>
    </ligand>
</feature>